<feature type="region of interest" description="Disordered" evidence="1">
    <location>
        <begin position="127"/>
        <end position="154"/>
    </location>
</feature>
<dbReference type="Gramene" id="TKV95872">
    <property type="protein sequence ID" value="TKV95872"/>
    <property type="gene ID" value="SEVIR_9G390700v2"/>
</dbReference>
<evidence type="ECO:0000256" key="1">
    <source>
        <dbReference type="SAM" id="MobiDB-lite"/>
    </source>
</evidence>
<name>A0A4U6T6X9_SETVI</name>
<proteinExistence type="predicted"/>
<dbReference type="Proteomes" id="UP000298652">
    <property type="component" value="Chromosome 9"/>
</dbReference>
<organism evidence="2 3">
    <name type="scientific">Setaria viridis</name>
    <name type="common">Green bristlegrass</name>
    <name type="synonym">Setaria italica subsp. viridis</name>
    <dbReference type="NCBI Taxonomy" id="4556"/>
    <lineage>
        <taxon>Eukaryota</taxon>
        <taxon>Viridiplantae</taxon>
        <taxon>Streptophyta</taxon>
        <taxon>Embryophyta</taxon>
        <taxon>Tracheophyta</taxon>
        <taxon>Spermatophyta</taxon>
        <taxon>Magnoliopsida</taxon>
        <taxon>Liliopsida</taxon>
        <taxon>Poales</taxon>
        <taxon>Poaceae</taxon>
        <taxon>PACMAD clade</taxon>
        <taxon>Panicoideae</taxon>
        <taxon>Panicodae</taxon>
        <taxon>Paniceae</taxon>
        <taxon>Cenchrinae</taxon>
        <taxon>Setaria</taxon>
    </lineage>
</organism>
<keyword evidence="3" id="KW-1185">Reference proteome</keyword>
<protein>
    <submittedName>
        <fullName evidence="2">Uncharacterized protein</fullName>
    </submittedName>
</protein>
<accession>A0A4U6T6X9</accession>
<evidence type="ECO:0000313" key="3">
    <source>
        <dbReference type="Proteomes" id="UP000298652"/>
    </source>
</evidence>
<feature type="region of interest" description="Disordered" evidence="1">
    <location>
        <begin position="16"/>
        <end position="35"/>
    </location>
</feature>
<dbReference type="EMBL" id="CM016560">
    <property type="protein sequence ID" value="TKV95872.1"/>
    <property type="molecule type" value="Genomic_DNA"/>
</dbReference>
<sequence length="181" mass="19086">MPAVPLPPVAPCAARCRPPPAAAPHPPHPEPPASYAVLALLRDTLGMPPPSPSCASSPRTPPSSPRTIGDRFYFYLHELGLAPAMVRRFVLASPNRFLTTGIDGHLRPNRGCAVGGRPAAIAAGRTTAGAGQEGGGREASGGTPAAGAGREGGWWRWRRAPSRRWWEGGRRREPGGRKSNK</sequence>
<reference evidence="2" key="1">
    <citation type="submission" date="2019-03" db="EMBL/GenBank/DDBJ databases">
        <title>WGS assembly of Setaria viridis.</title>
        <authorList>
            <person name="Huang P."/>
            <person name="Jenkins J."/>
            <person name="Grimwood J."/>
            <person name="Barry K."/>
            <person name="Healey A."/>
            <person name="Mamidi S."/>
            <person name="Sreedasyam A."/>
            <person name="Shu S."/>
            <person name="Feldman M."/>
            <person name="Wu J."/>
            <person name="Yu Y."/>
            <person name="Chen C."/>
            <person name="Johnson J."/>
            <person name="Rokhsar D."/>
            <person name="Baxter I."/>
            <person name="Schmutz J."/>
            <person name="Brutnell T."/>
            <person name="Kellogg E."/>
        </authorList>
    </citation>
    <scope>NUCLEOTIDE SEQUENCE [LARGE SCALE GENOMIC DNA]</scope>
</reference>
<dbReference type="AlphaFoldDB" id="A0A4U6T6X9"/>
<gene>
    <name evidence="2" type="ORF">SEVIR_9G390700v2</name>
</gene>
<feature type="compositionally biased region" description="Pro residues" evidence="1">
    <location>
        <begin position="17"/>
        <end position="32"/>
    </location>
</feature>
<evidence type="ECO:0000313" key="2">
    <source>
        <dbReference type="EMBL" id="TKV95872.1"/>
    </source>
</evidence>